<dbReference type="EMBL" id="HBHQ01006600">
    <property type="protein sequence ID" value="CAD9812627.1"/>
    <property type="molecule type" value="Transcribed_RNA"/>
</dbReference>
<feature type="binding site" evidence="12">
    <location>
        <position position="41"/>
    </location>
    <ligand>
        <name>GTP</name>
        <dbReference type="ChEBI" id="CHEBI:37565"/>
    </ligand>
</feature>
<gene>
    <name evidence="16" type="ORF">ASEP1449_LOCUS4452</name>
</gene>
<feature type="binding site" evidence="14">
    <location>
        <position position="40"/>
    </location>
    <ligand>
        <name>Mg(2+)</name>
        <dbReference type="ChEBI" id="CHEBI:18420"/>
    </ligand>
</feature>
<dbReference type="GO" id="GO:0005525">
    <property type="term" value="F:GTP binding"/>
    <property type="evidence" value="ECO:0007669"/>
    <property type="project" value="UniProtKB-KW"/>
</dbReference>
<accession>A0A7S2UBI2</accession>
<keyword evidence="9 15" id="KW-0333">Golgi apparatus</keyword>
<dbReference type="NCBIfam" id="TIGR00231">
    <property type="entry name" value="small_GTP"/>
    <property type="match status" value="1"/>
</dbReference>
<feature type="binding site" evidence="12">
    <location>
        <position position="136"/>
    </location>
    <ligand>
        <name>GTP</name>
        <dbReference type="ChEBI" id="CHEBI:37565"/>
    </ligand>
</feature>
<keyword evidence="11" id="KW-0479">Metal-binding</keyword>
<dbReference type="PROSITE" id="PS51422">
    <property type="entry name" value="SAR1"/>
    <property type="match status" value="1"/>
</dbReference>
<feature type="binding site" evidence="13">
    <location>
        <position position="79"/>
    </location>
    <ligand>
        <name>GTP</name>
        <dbReference type="ChEBI" id="CHEBI:37565"/>
    </ligand>
</feature>
<keyword evidence="11" id="KW-0460">Magnesium</keyword>
<dbReference type="SMART" id="SM00178">
    <property type="entry name" value="SAR"/>
    <property type="match status" value="1"/>
</dbReference>
<evidence type="ECO:0000256" key="3">
    <source>
        <dbReference type="ARBA" id="ARBA00007507"/>
    </source>
</evidence>
<dbReference type="Pfam" id="PF00025">
    <property type="entry name" value="Arf"/>
    <property type="match status" value="1"/>
</dbReference>
<feature type="binding site" evidence="12">
    <location>
        <position position="175"/>
    </location>
    <ligand>
        <name>GTP</name>
        <dbReference type="ChEBI" id="CHEBI:37565"/>
    </ligand>
</feature>
<dbReference type="GO" id="GO:0016192">
    <property type="term" value="P:vesicle-mediated transport"/>
    <property type="evidence" value="ECO:0007669"/>
    <property type="project" value="UniProtKB-KW"/>
</dbReference>
<dbReference type="Gene3D" id="3.40.50.300">
    <property type="entry name" value="P-loop containing nucleotide triphosphate hydrolases"/>
    <property type="match status" value="1"/>
</dbReference>
<evidence type="ECO:0000256" key="15">
    <source>
        <dbReference type="RuleBase" id="RU003926"/>
    </source>
</evidence>
<dbReference type="AlphaFoldDB" id="A0A7S2UBI2"/>
<name>A0A7S2UBI2_9STRA</name>
<dbReference type="GO" id="GO:0005783">
    <property type="term" value="C:endoplasmic reticulum"/>
    <property type="evidence" value="ECO:0007669"/>
    <property type="project" value="UniProtKB-SubCell"/>
</dbReference>
<evidence type="ECO:0000256" key="1">
    <source>
        <dbReference type="ARBA" id="ARBA00004240"/>
    </source>
</evidence>
<dbReference type="PROSITE" id="PS51417">
    <property type="entry name" value="ARF"/>
    <property type="match status" value="1"/>
</dbReference>
<protein>
    <submittedName>
        <fullName evidence="16">Uncharacterized protein</fullName>
    </submittedName>
</protein>
<sequence>MLGGLVSYMQSWVTTLMMALGLLNKKGTILLLGLDNAGKTTLLHRLRTNSLLSFPPTERPNLERFTVHGITFVGWDLGGHEAVRHLWDEYVCDGSNAVVFVIDVADAQRLGEVRDELDALVNDGAIEGVPLAILLNKCDLEQALSSNDISQGIGYEELVMRHGEDLVGMFRISVLRGEGYDEAFRWIATFL</sequence>
<proteinExistence type="inferred from homology"/>
<evidence type="ECO:0000256" key="6">
    <source>
        <dbReference type="ARBA" id="ARBA00022824"/>
    </source>
</evidence>
<feature type="binding site" evidence="14">
    <location>
        <position position="57"/>
    </location>
    <ligand>
        <name>Mg(2+)</name>
        <dbReference type="ChEBI" id="CHEBI:18420"/>
    </ligand>
</feature>
<comment type="similarity">
    <text evidence="3 15">Belongs to the small GTPase superfamily. SAR1 family.</text>
</comment>
<comment type="subcellular location">
    <subcellularLocation>
        <location evidence="1">Endoplasmic reticulum</location>
    </subcellularLocation>
    <subcellularLocation>
        <location evidence="2">Golgi apparatus</location>
    </subcellularLocation>
</comment>
<evidence type="ECO:0000256" key="2">
    <source>
        <dbReference type="ARBA" id="ARBA00004555"/>
    </source>
</evidence>
<keyword evidence="6 15" id="KW-0256">Endoplasmic reticulum</keyword>
<feature type="binding site" evidence="13">
    <location>
        <begin position="136"/>
        <end position="139"/>
    </location>
    <ligand>
        <name>GTP</name>
        <dbReference type="ChEBI" id="CHEBI:37565"/>
    </ligand>
</feature>
<feature type="binding site" evidence="12">
    <location>
        <position position="38"/>
    </location>
    <ligand>
        <name>GTP</name>
        <dbReference type="ChEBI" id="CHEBI:37565"/>
    </ligand>
</feature>
<dbReference type="SUPFAM" id="SSF52540">
    <property type="entry name" value="P-loop containing nucleoside triphosphate hydrolases"/>
    <property type="match status" value="1"/>
</dbReference>
<evidence type="ECO:0000256" key="12">
    <source>
        <dbReference type="PIRSR" id="PIRSR606687-2"/>
    </source>
</evidence>
<feature type="binding site" evidence="13">
    <location>
        <begin position="33"/>
        <end position="40"/>
    </location>
    <ligand>
        <name>GTP</name>
        <dbReference type="ChEBI" id="CHEBI:37565"/>
    </ligand>
</feature>
<dbReference type="InterPro" id="IPR027417">
    <property type="entry name" value="P-loop_NTPase"/>
</dbReference>
<evidence type="ECO:0000256" key="11">
    <source>
        <dbReference type="PIRSR" id="PIRSR606687-1"/>
    </source>
</evidence>
<evidence type="ECO:0000256" key="13">
    <source>
        <dbReference type="PIRSR" id="PIRSR606689-1"/>
    </source>
</evidence>
<dbReference type="PANTHER" id="PTHR45684">
    <property type="entry name" value="RE74312P"/>
    <property type="match status" value="1"/>
</dbReference>
<evidence type="ECO:0000256" key="8">
    <source>
        <dbReference type="ARBA" id="ARBA00022927"/>
    </source>
</evidence>
<evidence type="ECO:0000313" key="16">
    <source>
        <dbReference type="EMBL" id="CAD9812627.1"/>
    </source>
</evidence>
<reference evidence="16" key="1">
    <citation type="submission" date="2021-01" db="EMBL/GenBank/DDBJ databases">
        <authorList>
            <person name="Corre E."/>
            <person name="Pelletier E."/>
            <person name="Niang G."/>
            <person name="Scheremetjew M."/>
            <person name="Finn R."/>
            <person name="Kale V."/>
            <person name="Holt S."/>
            <person name="Cochrane G."/>
            <person name="Meng A."/>
            <person name="Brown T."/>
            <person name="Cohen L."/>
        </authorList>
    </citation>
    <scope>NUCLEOTIDE SEQUENCE</scope>
    <source>
        <strain evidence="16">CCMP2084</strain>
    </source>
</reference>
<feature type="binding site" evidence="12">
    <location>
        <position position="40"/>
    </location>
    <ligand>
        <name>GTP</name>
        <dbReference type="ChEBI" id="CHEBI:37565"/>
    </ligand>
</feature>
<dbReference type="InterPro" id="IPR006687">
    <property type="entry name" value="Small_GTPase_SAR1"/>
</dbReference>
<dbReference type="GO" id="GO:0006886">
    <property type="term" value="P:intracellular protein transport"/>
    <property type="evidence" value="ECO:0007669"/>
    <property type="project" value="InterPro"/>
</dbReference>
<evidence type="ECO:0000256" key="4">
    <source>
        <dbReference type="ARBA" id="ARBA00022448"/>
    </source>
</evidence>
<evidence type="ECO:0000256" key="5">
    <source>
        <dbReference type="ARBA" id="ARBA00022741"/>
    </source>
</evidence>
<evidence type="ECO:0000256" key="14">
    <source>
        <dbReference type="PIRSR" id="PIRSR606689-2"/>
    </source>
</evidence>
<dbReference type="InterPro" id="IPR005225">
    <property type="entry name" value="Small_GTP-bd"/>
</dbReference>
<feature type="binding site" evidence="12">
    <location>
        <position position="36"/>
    </location>
    <ligand>
        <name>GTP</name>
        <dbReference type="ChEBI" id="CHEBI:37565"/>
    </ligand>
</feature>
<keyword evidence="4 15" id="KW-0813">Transport</keyword>
<evidence type="ECO:0000256" key="7">
    <source>
        <dbReference type="ARBA" id="ARBA00022892"/>
    </source>
</evidence>
<dbReference type="SMART" id="SM00177">
    <property type="entry name" value="ARF"/>
    <property type="match status" value="1"/>
</dbReference>
<feature type="binding site" evidence="12">
    <location>
        <position position="137"/>
    </location>
    <ligand>
        <name>GTP</name>
        <dbReference type="ChEBI" id="CHEBI:37565"/>
    </ligand>
</feature>
<feature type="binding site" evidence="12">
    <location>
        <position position="139"/>
    </location>
    <ligand>
        <name>GTP</name>
        <dbReference type="ChEBI" id="CHEBI:37565"/>
    </ligand>
</feature>
<dbReference type="GO" id="GO:0003924">
    <property type="term" value="F:GTPase activity"/>
    <property type="evidence" value="ECO:0007669"/>
    <property type="project" value="InterPro"/>
</dbReference>
<feature type="binding site" evidence="11">
    <location>
        <position position="35"/>
    </location>
    <ligand>
        <name>Mg(2+)</name>
        <dbReference type="ChEBI" id="CHEBI:18420"/>
    </ligand>
</feature>
<keyword evidence="8 15" id="KW-0653">Protein transport</keyword>
<keyword evidence="10 13" id="KW-0342">GTP-binding</keyword>
<evidence type="ECO:0000256" key="10">
    <source>
        <dbReference type="ARBA" id="ARBA00023134"/>
    </source>
</evidence>
<dbReference type="InterPro" id="IPR006689">
    <property type="entry name" value="Small_GTPase_ARF/SAR"/>
</dbReference>
<feature type="binding site" evidence="12">
    <location>
        <position position="39"/>
    </location>
    <ligand>
        <name>GTP</name>
        <dbReference type="ChEBI" id="CHEBI:37565"/>
    </ligand>
</feature>
<evidence type="ECO:0000256" key="9">
    <source>
        <dbReference type="ARBA" id="ARBA00023034"/>
    </source>
</evidence>
<dbReference type="GO" id="GO:0046872">
    <property type="term" value="F:metal ion binding"/>
    <property type="evidence" value="ECO:0007669"/>
    <property type="project" value="UniProtKB-KW"/>
</dbReference>
<keyword evidence="7 15" id="KW-0931">ER-Golgi transport</keyword>
<keyword evidence="5 12" id="KW-0547">Nucleotide-binding</keyword>
<organism evidence="16">
    <name type="scientific">Attheya septentrionalis</name>
    <dbReference type="NCBI Taxonomy" id="420275"/>
    <lineage>
        <taxon>Eukaryota</taxon>
        <taxon>Sar</taxon>
        <taxon>Stramenopiles</taxon>
        <taxon>Ochrophyta</taxon>
        <taxon>Bacillariophyta</taxon>
        <taxon>Coscinodiscophyceae</taxon>
        <taxon>Chaetocerotophycidae</taxon>
        <taxon>Chaetocerotales</taxon>
        <taxon>Attheyaceae</taxon>
        <taxon>Attheya</taxon>
    </lineage>
</organism>
<dbReference type="PRINTS" id="PR00328">
    <property type="entry name" value="SAR1GTPBP"/>
</dbReference>
<feature type="binding site" evidence="12">
    <location>
        <position position="174"/>
    </location>
    <ligand>
        <name>GTP</name>
        <dbReference type="ChEBI" id="CHEBI:37565"/>
    </ligand>
</feature>
<dbReference type="GO" id="GO:0005794">
    <property type="term" value="C:Golgi apparatus"/>
    <property type="evidence" value="ECO:0007669"/>
    <property type="project" value="UniProtKB-SubCell"/>
</dbReference>